<feature type="transmembrane region" description="Helical" evidence="2">
    <location>
        <begin position="522"/>
        <end position="551"/>
    </location>
</feature>
<proteinExistence type="predicted"/>
<dbReference type="Gene3D" id="3.40.50.300">
    <property type="entry name" value="P-loop containing nucleotide triphosphate hydrolases"/>
    <property type="match status" value="1"/>
</dbReference>
<feature type="transmembrane region" description="Helical" evidence="2">
    <location>
        <begin position="563"/>
        <end position="580"/>
    </location>
</feature>
<dbReference type="InterPro" id="IPR027417">
    <property type="entry name" value="P-loop_NTPase"/>
</dbReference>
<comment type="caution">
    <text evidence="3">The sequence shown here is derived from an EMBL/GenBank/DDBJ whole genome shotgun (WGS) entry which is preliminary data.</text>
</comment>
<dbReference type="Proteomes" id="UP001470230">
    <property type="component" value="Unassembled WGS sequence"/>
</dbReference>
<organism evidence="3 4">
    <name type="scientific">Tritrichomonas musculus</name>
    <dbReference type="NCBI Taxonomy" id="1915356"/>
    <lineage>
        <taxon>Eukaryota</taxon>
        <taxon>Metamonada</taxon>
        <taxon>Parabasalia</taxon>
        <taxon>Tritrichomonadida</taxon>
        <taxon>Tritrichomonadidae</taxon>
        <taxon>Tritrichomonas</taxon>
    </lineage>
</organism>
<evidence type="ECO:0000256" key="1">
    <source>
        <dbReference type="SAM" id="Coils"/>
    </source>
</evidence>
<evidence type="ECO:0000313" key="3">
    <source>
        <dbReference type="EMBL" id="KAK8898467.1"/>
    </source>
</evidence>
<evidence type="ECO:0000313" key="4">
    <source>
        <dbReference type="Proteomes" id="UP001470230"/>
    </source>
</evidence>
<dbReference type="SUPFAM" id="SSF52540">
    <property type="entry name" value="P-loop containing nucleoside triphosphate hydrolases"/>
    <property type="match status" value="1"/>
</dbReference>
<sequence length="664" mass="76066">MIANSIELCPIQIATVVNNEIIWNLDALQHILTIQENPFIKIVVLIGRYQMGKTSFIKLMTGNNLHQIGNGDDPKTNGATIDGPYNINDLAERWEIQLTNENVQSNQKIYFIDLEGFDSKNPEIHNILFIKMCIPLISISSNIIFLVDKNESYQSITTLLSAIKYFSYGYDIIDKSFDKFLSPFHIMNILRNVQKYNELNYQLPNIAIYSQMLKSLKENWEAKRFVDATYNIFTTCLPQYDECADIFQQSDSFKTGFKFVVSDILNMLNQKGRISLKCPNEICKIISGINEAIIKYRIDSHPSHFFEIVMENKMNGLLEFQVLKIEEIITEFTKLSNYTLSDNIPLEEQSIYSNIYDKSKSKFDKKIREEFNEMIRKSPQFLDLYNSTLQKIQKYINNRKNDVRTSIINEMVHKTRECTTEIIGSIKEKLNEMDTELRKKSFFDFIPNDEKIVKHLFHVILIKYSDLLINQAILANYIKNLKQIQDEINNMHASIDAEIDNKIKGLVGNLNRKKKIQKFAKIIICILFGGIVVVSSGCGFFVGGIAASAAFGPALASMGTCSALANGIGVFSLVIGGIGIKCKIDNKKQNESIAEKWENSLNENDFRELLKIAKLKCLKFMDNEDKDLTDINILEELDEPTEITELHNIFTPLLDQNDPNPEVL</sequence>
<gene>
    <name evidence="3" type="ORF">M9Y10_000755</name>
</gene>
<keyword evidence="2" id="KW-0472">Membrane</keyword>
<evidence type="ECO:0000256" key="2">
    <source>
        <dbReference type="SAM" id="Phobius"/>
    </source>
</evidence>
<feature type="coiled-coil region" evidence="1">
    <location>
        <begin position="474"/>
        <end position="501"/>
    </location>
</feature>
<keyword evidence="2" id="KW-1133">Transmembrane helix</keyword>
<name>A0ABR2L5H1_9EUKA</name>
<protein>
    <recommendedName>
        <fullName evidence="5">GB1/RHD3-type G domain-containing protein</fullName>
    </recommendedName>
</protein>
<dbReference type="EMBL" id="JAPFFF010000001">
    <property type="protein sequence ID" value="KAK8898467.1"/>
    <property type="molecule type" value="Genomic_DNA"/>
</dbReference>
<keyword evidence="1" id="KW-0175">Coiled coil</keyword>
<reference evidence="3 4" key="1">
    <citation type="submission" date="2024-04" db="EMBL/GenBank/DDBJ databases">
        <title>Tritrichomonas musculus Genome.</title>
        <authorList>
            <person name="Alves-Ferreira E."/>
            <person name="Grigg M."/>
            <person name="Lorenzi H."/>
            <person name="Galac M."/>
        </authorList>
    </citation>
    <scope>NUCLEOTIDE SEQUENCE [LARGE SCALE GENOMIC DNA]</scope>
    <source>
        <strain evidence="3 4">EAF2021</strain>
    </source>
</reference>
<accession>A0ABR2L5H1</accession>
<evidence type="ECO:0008006" key="5">
    <source>
        <dbReference type="Google" id="ProtNLM"/>
    </source>
</evidence>
<keyword evidence="4" id="KW-1185">Reference proteome</keyword>
<keyword evidence="2" id="KW-0812">Transmembrane</keyword>